<dbReference type="InterPro" id="IPR018506">
    <property type="entry name" value="Cyt_B5_heme-BS"/>
</dbReference>
<evidence type="ECO:0000256" key="5">
    <source>
        <dbReference type="SAM" id="MobiDB-lite"/>
    </source>
</evidence>
<evidence type="ECO:0000313" key="7">
    <source>
        <dbReference type="EMBL" id="SSD61092.1"/>
    </source>
</evidence>
<dbReference type="SMART" id="SM01117">
    <property type="entry name" value="Cyt-b5"/>
    <property type="match status" value="1"/>
</dbReference>
<name>A0A376B8V6_9ASCO</name>
<keyword evidence="8" id="KW-1185">Reference proteome</keyword>
<dbReference type="Gene3D" id="3.10.120.10">
    <property type="entry name" value="Cytochrome b5-like heme/steroid binding domain"/>
    <property type="match status" value="1"/>
</dbReference>
<dbReference type="EMBL" id="UFAJ01000565">
    <property type="protein sequence ID" value="SSD61092.1"/>
    <property type="molecule type" value="Genomic_DNA"/>
</dbReference>
<evidence type="ECO:0000313" key="8">
    <source>
        <dbReference type="Proteomes" id="UP000262825"/>
    </source>
</evidence>
<feature type="compositionally biased region" description="Low complexity" evidence="5">
    <location>
        <begin position="63"/>
        <end position="73"/>
    </location>
</feature>
<dbReference type="SUPFAM" id="SSF55856">
    <property type="entry name" value="Cytochrome b5-like heme/steroid binding domain"/>
    <property type="match status" value="1"/>
</dbReference>
<dbReference type="PANTHER" id="PTHR46237:SF1">
    <property type="entry name" value="CYTOCHROME B5 REDUCTASE 4"/>
    <property type="match status" value="1"/>
</dbReference>
<keyword evidence="3 4" id="KW-0408">Iron</keyword>
<dbReference type="Pfam" id="PF00173">
    <property type="entry name" value="Cyt-b5"/>
    <property type="match status" value="1"/>
</dbReference>
<dbReference type="GO" id="GO:0046872">
    <property type="term" value="F:metal ion binding"/>
    <property type="evidence" value="ECO:0007669"/>
    <property type="project" value="UniProtKB-UniRule"/>
</dbReference>
<dbReference type="OrthoDB" id="432299at2759"/>
<dbReference type="InterPro" id="IPR001199">
    <property type="entry name" value="Cyt_B5-like_heme/steroid-bd"/>
</dbReference>
<sequence length="280" mass="31842">MAMDDLNPIQKRILQQRQPQSSVANLSRDRSLKTQQFSPPPTIPMSTPPLSRTFVSPHNPTNIPSRSPIISSSERQPMCSTLPIPPANNINSTSIKNKRRQKTVLLPGHSALDWADLQIAKNPKGLLVLFALLNIRNWEQLIKDNLVYETSLIAYLRDLQTDYKKLLLANDISNDDILEQLFTFLSTNGKKFIPVLPWTLNPFLKISREELKQHVSQHDCWCSINGKVYCISSYLNFHPGGVNILMKNCAGKDATAMFNKYHRWVSYDKLLQGCFIGILK</sequence>
<dbReference type="AlphaFoldDB" id="A0A376B8V6"/>
<evidence type="ECO:0000256" key="3">
    <source>
        <dbReference type="ARBA" id="ARBA00023004"/>
    </source>
</evidence>
<protein>
    <recommendedName>
        <fullName evidence="6">Cytochrome b5 heme-binding domain-containing protein</fullName>
    </recommendedName>
</protein>
<dbReference type="PROSITE" id="PS50255">
    <property type="entry name" value="CYTOCHROME_B5_2"/>
    <property type="match status" value="1"/>
</dbReference>
<feature type="region of interest" description="Disordered" evidence="5">
    <location>
        <begin position="1"/>
        <end position="94"/>
    </location>
</feature>
<dbReference type="VEuPathDB" id="FungiDB:SCODWIG_02853"/>
<dbReference type="GO" id="GO:0005737">
    <property type="term" value="C:cytoplasm"/>
    <property type="evidence" value="ECO:0007669"/>
    <property type="project" value="TreeGrafter"/>
</dbReference>
<feature type="compositionally biased region" description="Pro residues" evidence="5">
    <location>
        <begin position="38"/>
        <end position="47"/>
    </location>
</feature>
<dbReference type="PANTHER" id="PTHR46237">
    <property type="entry name" value="CYTOCHROME B5 REDUCTASE 4 FAMILY MEMBER"/>
    <property type="match status" value="1"/>
</dbReference>
<keyword evidence="2 4" id="KW-0479">Metal-binding</keyword>
<evidence type="ECO:0000256" key="2">
    <source>
        <dbReference type="ARBA" id="ARBA00022723"/>
    </source>
</evidence>
<evidence type="ECO:0000256" key="4">
    <source>
        <dbReference type="RuleBase" id="RU362121"/>
    </source>
</evidence>
<evidence type="ECO:0000256" key="1">
    <source>
        <dbReference type="ARBA" id="ARBA00022617"/>
    </source>
</evidence>
<feature type="compositionally biased region" description="Polar residues" evidence="5">
    <location>
        <begin position="13"/>
        <end position="25"/>
    </location>
</feature>
<dbReference type="GO" id="GO:0020037">
    <property type="term" value="F:heme binding"/>
    <property type="evidence" value="ECO:0007669"/>
    <property type="project" value="UniProtKB-UniRule"/>
</dbReference>
<comment type="similarity">
    <text evidence="4">Belongs to the cytochrome b5 family.</text>
</comment>
<dbReference type="FunFam" id="3.10.120.10:FF:000001">
    <property type="entry name" value="Cytochrome b5 reductase 4"/>
    <property type="match status" value="1"/>
</dbReference>
<gene>
    <name evidence="7" type="ORF">SCODWIG_02853</name>
</gene>
<organism evidence="7 8">
    <name type="scientific">Saccharomycodes ludwigii</name>
    <dbReference type="NCBI Taxonomy" id="36035"/>
    <lineage>
        <taxon>Eukaryota</taxon>
        <taxon>Fungi</taxon>
        <taxon>Dikarya</taxon>
        <taxon>Ascomycota</taxon>
        <taxon>Saccharomycotina</taxon>
        <taxon>Saccharomycetes</taxon>
        <taxon>Saccharomycodales</taxon>
        <taxon>Saccharomycodaceae</taxon>
        <taxon>Saccharomycodes</taxon>
    </lineage>
</organism>
<proteinExistence type="inferred from homology"/>
<dbReference type="PROSITE" id="PS00191">
    <property type="entry name" value="CYTOCHROME_B5_1"/>
    <property type="match status" value="1"/>
</dbReference>
<accession>A0A376B8V6</accession>
<dbReference type="Proteomes" id="UP000262825">
    <property type="component" value="Unassembled WGS sequence"/>
</dbReference>
<dbReference type="InterPro" id="IPR036400">
    <property type="entry name" value="Cyt_B5-like_heme/steroid_sf"/>
</dbReference>
<feature type="domain" description="Cytochrome b5 heme-binding" evidence="6">
    <location>
        <begin position="203"/>
        <end position="280"/>
    </location>
</feature>
<reference evidence="8" key="1">
    <citation type="submission" date="2018-06" db="EMBL/GenBank/DDBJ databases">
        <authorList>
            <person name="Guldener U."/>
        </authorList>
    </citation>
    <scope>NUCLEOTIDE SEQUENCE [LARGE SCALE GENOMIC DNA]</scope>
    <source>
        <strain evidence="8">UTAD17</strain>
    </source>
</reference>
<keyword evidence="1 4" id="KW-0349">Heme</keyword>
<dbReference type="InterPro" id="IPR051872">
    <property type="entry name" value="Cytochrome_b5/Flavoprotein_Rdt"/>
</dbReference>
<dbReference type="GO" id="GO:0004128">
    <property type="term" value="F:cytochrome-b5 reductase activity, acting on NAD(P)H"/>
    <property type="evidence" value="ECO:0007669"/>
    <property type="project" value="TreeGrafter"/>
</dbReference>
<evidence type="ECO:0000259" key="6">
    <source>
        <dbReference type="PROSITE" id="PS50255"/>
    </source>
</evidence>
<feature type="compositionally biased region" description="Polar residues" evidence="5">
    <location>
        <begin position="53"/>
        <end position="62"/>
    </location>
</feature>